<reference evidence="5" key="1">
    <citation type="journal article" date="2019" name="Int. J. Syst. Evol. Microbiol.">
        <title>The Global Catalogue of Microorganisms (GCM) 10K type strain sequencing project: providing services to taxonomists for standard genome sequencing and annotation.</title>
        <authorList>
            <consortium name="The Broad Institute Genomics Platform"/>
            <consortium name="The Broad Institute Genome Sequencing Center for Infectious Disease"/>
            <person name="Wu L."/>
            <person name="Ma J."/>
        </authorList>
    </citation>
    <scope>NUCLEOTIDE SEQUENCE [LARGE SCALE GENOMIC DNA]</scope>
    <source>
        <strain evidence="5">CCM 8893</strain>
    </source>
</reference>
<dbReference type="InterPro" id="IPR001670">
    <property type="entry name" value="ADH_Fe/GldA"/>
</dbReference>
<dbReference type="EC" id="1.1.-.-" evidence="4"/>
<gene>
    <name evidence="4" type="ORF">ACFP1M_11330</name>
</gene>
<keyword evidence="5" id="KW-1185">Reference proteome</keyword>
<dbReference type="InterPro" id="IPR018211">
    <property type="entry name" value="ADH_Fe_CS"/>
</dbReference>
<dbReference type="GO" id="GO:0016491">
    <property type="term" value="F:oxidoreductase activity"/>
    <property type="evidence" value="ECO:0007669"/>
    <property type="project" value="UniProtKB-KW"/>
</dbReference>
<dbReference type="Pfam" id="PF25137">
    <property type="entry name" value="ADH_Fe_C"/>
    <property type="match status" value="1"/>
</dbReference>
<dbReference type="EMBL" id="JBHSSO010000070">
    <property type="protein sequence ID" value="MFC6290765.1"/>
    <property type="molecule type" value="Genomic_DNA"/>
</dbReference>
<dbReference type="PROSITE" id="PS00060">
    <property type="entry name" value="ADH_IRON_2"/>
    <property type="match status" value="1"/>
</dbReference>
<name>A0ABW1UE76_9LACO</name>
<dbReference type="Pfam" id="PF00465">
    <property type="entry name" value="Fe-ADH"/>
    <property type="match status" value="1"/>
</dbReference>
<evidence type="ECO:0000313" key="4">
    <source>
        <dbReference type="EMBL" id="MFC6290765.1"/>
    </source>
</evidence>
<comment type="caution">
    <text evidence="4">The sequence shown here is derived from an EMBL/GenBank/DDBJ whole genome shotgun (WGS) entry which is preliminary data.</text>
</comment>
<dbReference type="PANTHER" id="PTHR11496">
    <property type="entry name" value="ALCOHOL DEHYDROGENASE"/>
    <property type="match status" value="1"/>
</dbReference>
<dbReference type="PANTHER" id="PTHR11496:SF83">
    <property type="entry name" value="HYDROXYACID-OXOACID TRANSHYDROGENASE, MITOCHONDRIAL"/>
    <property type="match status" value="1"/>
</dbReference>
<evidence type="ECO:0000259" key="2">
    <source>
        <dbReference type="Pfam" id="PF00465"/>
    </source>
</evidence>
<evidence type="ECO:0000256" key="1">
    <source>
        <dbReference type="ARBA" id="ARBA00023002"/>
    </source>
</evidence>
<dbReference type="CDD" id="cd08180">
    <property type="entry name" value="PDD"/>
    <property type="match status" value="1"/>
</dbReference>
<protein>
    <submittedName>
        <fullName evidence="4">1-propanol dehydrogenase PduQ</fullName>
        <ecNumber evidence="4">1.1.-.-</ecNumber>
    </submittedName>
</protein>
<dbReference type="Gene3D" id="3.40.50.1970">
    <property type="match status" value="1"/>
</dbReference>
<evidence type="ECO:0000313" key="5">
    <source>
        <dbReference type="Proteomes" id="UP001596258"/>
    </source>
</evidence>
<dbReference type="Proteomes" id="UP001596258">
    <property type="component" value="Unassembled WGS sequence"/>
</dbReference>
<proteinExistence type="predicted"/>
<dbReference type="InterPro" id="IPR056798">
    <property type="entry name" value="ADH_Fe_C"/>
</dbReference>
<dbReference type="InterPro" id="IPR039697">
    <property type="entry name" value="Alcohol_dehydrogenase_Fe"/>
</dbReference>
<feature type="domain" description="Fe-containing alcohol dehydrogenase-like C-terminal" evidence="3">
    <location>
        <begin position="170"/>
        <end position="371"/>
    </location>
</feature>
<accession>A0ABW1UE76</accession>
<keyword evidence="1 4" id="KW-0560">Oxidoreductase</keyword>
<sequence length="373" mass="40471">MEEFQIPTKVFSGVDSLDWLKRLRNKHILMVCDSFLPGTPTLKGIRQRIDQSNQVSVFSDVKPDPPLDSIMAGVSQFNEVKPDVMIGIGGGSAIDTGKAIRFFGEKINHSHLENFVAIPTTSGTGSEVTNIAVVSDTKNKTKVPLSEQYLTPDVALLDPQLVMTAPKSVTAYSGLDVLTHSLEALVSKGANTITDALAEKGIDVITHDLVDCYKHGDDVEKRKTIHEISCGAGMAFTNAGLGFCHAMAHQLGANFHVPHGLACAMLLPHVVAYNAKHSDLALHKYAAAIRKAGLASHGLSDRLTIQRLLSRIRQMMIQMDCPQTLRAFGVDVKDAEAKTQVVIEDAKLDATFPGNPVIPSDDDLKAIYRKVIR</sequence>
<feature type="domain" description="Alcohol dehydrogenase iron-type/glycerol dehydrogenase GldA" evidence="2">
    <location>
        <begin position="7"/>
        <end position="159"/>
    </location>
</feature>
<dbReference type="Gene3D" id="1.20.1090.10">
    <property type="entry name" value="Dehydroquinate synthase-like - alpha domain"/>
    <property type="match status" value="1"/>
</dbReference>
<dbReference type="PROSITE" id="PS00913">
    <property type="entry name" value="ADH_IRON_1"/>
    <property type="match status" value="1"/>
</dbReference>
<evidence type="ECO:0000259" key="3">
    <source>
        <dbReference type="Pfam" id="PF25137"/>
    </source>
</evidence>
<dbReference type="RefSeq" id="WP_125575063.1">
    <property type="nucleotide sequence ID" value="NZ_JBHSSO010000070.1"/>
</dbReference>
<organism evidence="4 5">
    <name type="scientific">Levilactobacillus angrenensis</name>
    <dbReference type="NCBI Taxonomy" id="2486020"/>
    <lineage>
        <taxon>Bacteria</taxon>
        <taxon>Bacillati</taxon>
        <taxon>Bacillota</taxon>
        <taxon>Bacilli</taxon>
        <taxon>Lactobacillales</taxon>
        <taxon>Lactobacillaceae</taxon>
        <taxon>Levilactobacillus</taxon>
    </lineage>
</organism>
<dbReference type="SUPFAM" id="SSF56796">
    <property type="entry name" value="Dehydroquinate synthase-like"/>
    <property type="match status" value="1"/>
</dbReference>